<dbReference type="HAMAP" id="MF_01043">
    <property type="entry name" value="PlsY"/>
    <property type="match status" value="1"/>
</dbReference>
<feature type="transmembrane region" description="Helical" evidence="10">
    <location>
        <begin position="144"/>
        <end position="160"/>
    </location>
</feature>
<keyword evidence="5 10" id="KW-1133">Transmembrane helix</keyword>
<evidence type="ECO:0000256" key="2">
    <source>
        <dbReference type="ARBA" id="ARBA00022516"/>
    </source>
</evidence>
<proteinExistence type="inferred from homology"/>
<dbReference type="PANTHER" id="PTHR30309:SF0">
    <property type="entry name" value="GLYCEROL-3-PHOSPHATE ACYLTRANSFERASE-RELATED"/>
    <property type="match status" value="1"/>
</dbReference>
<keyword evidence="8 10" id="KW-0594">Phospholipid biosynthesis</keyword>
<dbReference type="InterPro" id="IPR003811">
    <property type="entry name" value="G3P_acylTferase_PlsY"/>
</dbReference>
<feature type="transmembrane region" description="Helical" evidence="10">
    <location>
        <begin position="43"/>
        <end position="64"/>
    </location>
</feature>
<accession>A0A660S4N4</accession>
<dbReference type="GO" id="GO:0008654">
    <property type="term" value="P:phospholipid biosynthetic process"/>
    <property type="evidence" value="ECO:0007669"/>
    <property type="project" value="UniProtKB-UniRule"/>
</dbReference>
<comment type="subcellular location">
    <subcellularLocation>
        <location evidence="10">Cell membrane</location>
        <topology evidence="10">Multi-pass membrane protein</topology>
    </subcellularLocation>
</comment>
<dbReference type="Pfam" id="PF02660">
    <property type="entry name" value="G3P_acyltransf"/>
    <property type="match status" value="1"/>
</dbReference>
<evidence type="ECO:0000256" key="1">
    <source>
        <dbReference type="ARBA" id="ARBA00022475"/>
    </source>
</evidence>
<dbReference type="UniPathway" id="UPA00085"/>
<evidence type="ECO:0000256" key="6">
    <source>
        <dbReference type="ARBA" id="ARBA00023098"/>
    </source>
</evidence>
<evidence type="ECO:0000256" key="10">
    <source>
        <dbReference type="HAMAP-Rule" id="MF_01043"/>
    </source>
</evidence>
<feature type="transmembrane region" description="Helical" evidence="10">
    <location>
        <begin position="117"/>
        <end position="138"/>
    </location>
</feature>
<name>A0A660S4N4_UNCT6</name>
<feature type="transmembrane region" description="Helical" evidence="10">
    <location>
        <begin position="167"/>
        <end position="186"/>
    </location>
</feature>
<evidence type="ECO:0000256" key="9">
    <source>
        <dbReference type="ARBA" id="ARBA00023264"/>
    </source>
</evidence>
<keyword evidence="6 10" id="KW-0443">Lipid metabolism</keyword>
<gene>
    <name evidence="10" type="primary">plsY</name>
    <name evidence="11" type="ORF">DRP44_08125</name>
</gene>
<dbReference type="EMBL" id="QNBC01000151">
    <property type="protein sequence ID" value="RKX64553.1"/>
    <property type="molecule type" value="Genomic_DNA"/>
</dbReference>
<keyword evidence="2 10" id="KW-0444">Lipid biosynthesis</keyword>
<comment type="catalytic activity">
    <reaction evidence="10">
        <text>an acyl phosphate + sn-glycerol 3-phosphate = a 1-acyl-sn-glycero-3-phosphate + phosphate</text>
        <dbReference type="Rhea" id="RHEA:34075"/>
        <dbReference type="ChEBI" id="CHEBI:43474"/>
        <dbReference type="ChEBI" id="CHEBI:57597"/>
        <dbReference type="ChEBI" id="CHEBI:57970"/>
        <dbReference type="ChEBI" id="CHEBI:59918"/>
        <dbReference type="EC" id="2.3.1.275"/>
    </reaction>
</comment>
<reference evidence="11 12" key="1">
    <citation type="submission" date="2018-06" db="EMBL/GenBank/DDBJ databases">
        <title>Extensive metabolic versatility and redundancy in microbially diverse, dynamic hydrothermal sediments.</title>
        <authorList>
            <person name="Dombrowski N."/>
            <person name="Teske A."/>
            <person name="Baker B.J."/>
        </authorList>
    </citation>
    <scope>NUCLEOTIDE SEQUENCE [LARGE SCALE GENOMIC DNA]</scope>
    <source>
        <strain evidence="11">B35_G9</strain>
    </source>
</reference>
<comment type="similarity">
    <text evidence="10">Belongs to the PlsY family.</text>
</comment>
<dbReference type="PANTHER" id="PTHR30309">
    <property type="entry name" value="INNER MEMBRANE PROTEIN YGIH"/>
    <property type="match status" value="1"/>
</dbReference>
<feature type="transmembrane region" description="Helical" evidence="10">
    <location>
        <begin position="12"/>
        <end position="31"/>
    </location>
</feature>
<comment type="subunit">
    <text evidence="10">Probably interacts with PlsX.</text>
</comment>
<dbReference type="GO" id="GO:0005886">
    <property type="term" value="C:plasma membrane"/>
    <property type="evidence" value="ECO:0007669"/>
    <property type="project" value="UniProtKB-SubCell"/>
</dbReference>
<evidence type="ECO:0000256" key="7">
    <source>
        <dbReference type="ARBA" id="ARBA00023136"/>
    </source>
</evidence>
<evidence type="ECO:0000256" key="4">
    <source>
        <dbReference type="ARBA" id="ARBA00022692"/>
    </source>
</evidence>
<protein>
    <recommendedName>
        <fullName evidence="10">Glycerol-3-phosphate acyltransferase</fullName>
    </recommendedName>
    <alternativeName>
        <fullName evidence="10">Acyl-PO4 G3P acyltransferase</fullName>
    </alternativeName>
    <alternativeName>
        <fullName evidence="10">Acyl-phosphate--glycerol-3-phosphate acyltransferase</fullName>
    </alternativeName>
    <alternativeName>
        <fullName evidence="10">G3P acyltransferase</fullName>
        <shortName evidence="10">GPAT</shortName>
        <ecNumber evidence="10">2.3.1.275</ecNumber>
    </alternativeName>
    <alternativeName>
        <fullName evidence="10">Lysophosphatidic acid synthase</fullName>
        <shortName evidence="10">LPA synthase</shortName>
    </alternativeName>
</protein>
<feature type="transmembrane region" description="Helical" evidence="10">
    <location>
        <begin position="84"/>
        <end position="105"/>
    </location>
</feature>
<dbReference type="GO" id="GO:0043772">
    <property type="term" value="F:acyl-phosphate glycerol-3-phosphate acyltransferase activity"/>
    <property type="evidence" value="ECO:0007669"/>
    <property type="project" value="UniProtKB-UniRule"/>
</dbReference>
<dbReference type="Proteomes" id="UP000282321">
    <property type="component" value="Unassembled WGS sequence"/>
</dbReference>
<dbReference type="AlphaFoldDB" id="A0A660S4N4"/>
<evidence type="ECO:0000313" key="11">
    <source>
        <dbReference type="EMBL" id="RKX64553.1"/>
    </source>
</evidence>
<organism evidence="11 12">
    <name type="scientific">candidate division TA06 bacterium</name>
    <dbReference type="NCBI Taxonomy" id="2250710"/>
    <lineage>
        <taxon>Bacteria</taxon>
        <taxon>Bacteria division TA06</taxon>
    </lineage>
</organism>
<dbReference type="EC" id="2.3.1.275" evidence="10"/>
<keyword evidence="9 10" id="KW-1208">Phospholipid metabolism</keyword>
<keyword evidence="3 10" id="KW-0808">Transferase</keyword>
<evidence type="ECO:0000256" key="8">
    <source>
        <dbReference type="ARBA" id="ARBA00023209"/>
    </source>
</evidence>
<keyword evidence="4 10" id="KW-0812">Transmembrane</keyword>
<comment type="function">
    <text evidence="10">Catalyzes the transfer of an acyl group from acyl-phosphate (acyl-PO(4)) to glycerol-3-phosphate (G3P) to form lysophosphatidic acid (LPA). This enzyme utilizes acyl-phosphate as fatty acyl donor, but not acyl-CoA or acyl-ACP.</text>
</comment>
<comment type="pathway">
    <text evidence="10">Lipid metabolism; phospholipid metabolism.</text>
</comment>
<sequence>MNLILKYGAFSLFSYLIGSIPNGYIITKIKLRKDIRKLGNYKNIGATNVFTSVSPMAGFLTLILDIVKGFIPVFMAKQFHLNQYYILLIGVLAILGHIYPVYIGFKGGTGMATTLGILLGLMPLEMAFVALLWGLGVAIFKRPALMGLIVIVLLPIIVIINHKPNSIVIAALLISIVDLIISTSSVDHIKSMLRGDEYISVKNKFLKHIKKN</sequence>
<evidence type="ECO:0000256" key="3">
    <source>
        <dbReference type="ARBA" id="ARBA00022679"/>
    </source>
</evidence>
<evidence type="ECO:0000313" key="12">
    <source>
        <dbReference type="Proteomes" id="UP000282321"/>
    </source>
</evidence>
<keyword evidence="7 10" id="KW-0472">Membrane</keyword>
<dbReference type="SMART" id="SM01207">
    <property type="entry name" value="G3P_acyltransf"/>
    <property type="match status" value="1"/>
</dbReference>
<keyword evidence="1 10" id="KW-1003">Cell membrane</keyword>
<comment type="caution">
    <text evidence="11">The sequence shown here is derived from an EMBL/GenBank/DDBJ whole genome shotgun (WGS) entry which is preliminary data.</text>
</comment>
<evidence type="ECO:0000256" key="5">
    <source>
        <dbReference type="ARBA" id="ARBA00022989"/>
    </source>
</evidence>